<reference evidence="1" key="1">
    <citation type="submission" date="2022-05" db="EMBL/GenBank/DDBJ databases">
        <authorList>
            <person name="Pankratov T."/>
        </authorList>
    </citation>
    <scope>NUCLEOTIDE SEQUENCE</scope>
    <source>
        <strain evidence="1">BP6-180914</strain>
    </source>
</reference>
<comment type="caution">
    <text evidence="1">The sequence shown here is derived from an EMBL/GenBank/DDBJ whole genome shotgun (WGS) entry which is preliminary data.</text>
</comment>
<dbReference type="Proteomes" id="UP001165667">
    <property type="component" value="Unassembled WGS sequence"/>
</dbReference>
<proteinExistence type="predicted"/>
<evidence type="ECO:0008006" key="3">
    <source>
        <dbReference type="Google" id="ProtNLM"/>
    </source>
</evidence>
<keyword evidence="2" id="KW-1185">Reference proteome</keyword>
<evidence type="ECO:0000313" key="2">
    <source>
        <dbReference type="Proteomes" id="UP001165667"/>
    </source>
</evidence>
<name>A0AA41ZBP0_9HYPH</name>
<dbReference type="AlphaFoldDB" id="A0AA41ZBP0"/>
<protein>
    <recommendedName>
        <fullName evidence="3">Pilus assembly protein</fullName>
    </recommendedName>
</protein>
<organism evidence="1 2">
    <name type="scientific">Lichenifustis flavocetrariae</name>
    <dbReference type="NCBI Taxonomy" id="2949735"/>
    <lineage>
        <taxon>Bacteria</taxon>
        <taxon>Pseudomonadati</taxon>
        <taxon>Pseudomonadota</taxon>
        <taxon>Alphaproteobacteria</taxon>
        <taxon>Hyphomicrobiales</taxon>
        <taxon>Lichenihabitantaceae</taxon>
        <taxon>Lichenifustis</taxon>
    </lineage>
</organism>
<accession>A0AA41ZBP0</accession>
<gene>
    <name evidence="1" type="ORF">M8523_34205</name>
</gene>
<evidence type="ECO:0000313" key="1">
    <source>
        <dbReference type="EMBL" id="MCW6512927.1"/>
    </source>
</evidence>
<dbReference type="EMBL" id="JAMOIM010000075">
    <property type="protein sequence ID" value="MCW6512927.1"/>
    <property type="molecule type" value="Genomic_DNA"/>
</dbReference>
<sequence>MAILYFADAVLENYADDTARGLMTGSTQKLALNATLFKTSVCTSLPSLFSCNRLWVDVAAYSDFNNLTTSTPTITVDSSGNVGTAWGYAPGSQGNVVVVRMAYMWPVVGMPMGTLGNVSATVHQLSANSVLRTEAYQ</sequence>